<comment type="catalytic activity">
    <reaction evidence="10">
        <text>(R)-2-hydroxyglutarate + NAD(+) = 2-oxoglutarate + NADH + H(+)</text>
        <dbReference type="Rhea" id="RHEA:49612"/>
        <dbReference type="ChEBI" id="CHEBI:15378"/>
        <dbReference type="ChEBI" id="CHEBI:15801"/>
        <dbReference type="ChEBI" id="CHEBI:16810"/>
        <dbReference type="ChEBI" id="CHEBI:57540"/>
        <dbReference type="ChEBI" id="CHEBI:57945"/>
        <dbReference type="EC" id="1.1.1.399"/>
    </reaction>
</comment>
<reference evidence="14" key="1">
    <citation type="journal article" date="2021" name="PeerJ">
        <title>Extensive microbial diversity within the chicken gut microbiome revealed by metagenomics and culture.</title>
        <authorList>
            <person name="Gilroy R."/>
            <person name="Ravi A."/>
            <person name="Getino M."/>
            <person name="Pursley I."/>
            <person name="Horton D.L."/>
            <person name="Alikhan N.F."/>
            <person name="Baker D."/>
            <person name="Gharbi K."/>
            <person name="Hall N."/>
            <person name="Watson M."/>
            <person name="Adriaenssens E.M."/>
            <person name="Foster-Nyarko E."/>
            <person name="Jarju S."/>
            <person name="Secka A."/>
            <person name="Antonio M."/>
            <person name="Oren A."/>
            <person name="Chaudhuri R.R."/>
            <person name="La Ragione R."/>
            <person name="Hildebrand F."/>
            <person name="Pallen M.J."/>
        </authorList>
    </citation>
    <scope>NUCLEOTIDE SEQUENCE</scope>
    <source>
        <strain evidence="14">CHK192-8294</strain>
    </source>
</reference>
<dbReference type="CDD" id="cd12174">
    <property type="entry name" value="PGDH_like_3"/>
    <property type="match status" value="1"/>
</dbReference>
<dbReference type="Pfam" id="PF22629">
    <property type="entry name" value="ACT_AHAS_ss"/>
    <property type="match status" value="1"/>
</dbReference>
<dbReference type="GO" id="GO:0004617">
    <property type="term" value="F:phosphoglycerate dehydrogenase activity"/>
    <property type="evidence" value="ECO:0007669"/>
    <property type="project" value="UniProtKB-EC"/>
</dbReference>
<dbReference type="CDD" id="cd04901">
    <property type="entry name" value="ACT_3PGDH"/>
    <property type="match status" value="1"/>
</dbReference>
<protein>
    <recommendedName>
        <fullName evidence="6">D-3-phosphoglycerate dehydrogenase</fullName>
        <ecNumber evidence="4">1.1.1.399</ecNumber>
        <ecNumber evidence="5">1.1.1.95</ecNumber>
    </recommendedName>
    <alternativeName>
        <fullName evidence="9">2-oxoglutarate reductase</fullName>
    </alternativeName>
</protein>
<evidence type="ECO:0000256" key="6">
    <source>
        <dbReference type="ARBA" id="ARBA00021582"/>
    </source>
</evidence>
<dbReference type="InterPro" id="IPR006140">
    <property type="entry name" value="D-isomer_DH_NAD-bd"/>
</dbReference>
<dbReference type="Gene3D" id="3.30.70.260">
    <property type="match status" value="1"/>
</dbReference>
<dbReference type="Gene3D" id="3.40.50.720">
    <property type="entry name" value="NAD(P)-binding Rossmann-like Domain"/>
    <property type="match status" value="2"/>
</dbReference>
<dbReference type="InterPro" id="IPR002912">
    <property type="entry name" value="ACT_dom"/>
</dbReference>
<feature type="domain" description="ACT" evidence="13">
    <location>
        <begin position="319"/>
        <end position="389"/>
    </location>
</feature>
<dbReference type="Proteomes" id="UP000823921">
    <property type="component" value="Unassembled WGS sequence"/>
</dbReference>
<dbReference type="Pfam" id="PF00389">
    <property type="entry name" value="2-Hacid_dh"/>
    <property type="match status" value="1"/>
</dbReference>
<comment type="catalytic activity">
    <reaction evidence="11">
        <text>(2R)-3-phosphoglycerate + NAD(+) = 3-phosphooxypyruvate + NADH + H(+)</text>
        <dbReference type="Rhea" id="RHEA:12641"/>
        <dbReference type="ChEBI" id="CHEBI:15378"/>
        <dbReference type="ChEBI" id="CHEBI:18110"/>
        <dbReference type="ChEBI" id="CHEBI:57540"/>
        <dbReference type="ChEBI" id="CHEBI:57945"/>
        <dbReference type="ChEBI" id="CHEBI:58272"/>
        <dbReference type="EC" id="1.1.1.95"/>
    </reaction>
</comment>
<dbReference type="PANTHER" id="PTHR42938">
    <property type="entry name" value="FORMATE DEHYDROGENASE 1"/>
    <property type="match status" value="1"/>
</dbReference>
<proteinExistence type="inferred from homology"/>
<dbReference type="PROSITE" id="PS51671">
    <property type="entry name" value="ACT"/>
    <property type="match status" value="1"/>
</dbReference>
<dbReference type="SUPFAM" id="SSF55021">
    <property type="entry name" value="ACT-like"/>
    <property type="match status" value="1"/>
</dbReference>
<evidence type="ECO:0000256" key="2">
    <source>
        <dbReference type="ARBA" id="ARBA00005216"/>
    </source>
</evidence>
<accession>A0A9D2ML41</accession>
<keyword evidence="8" id="KW-0520">NAD</keyword>
<dbReference type="InterPro" id="IPR029753">
    <property type="entry name" value="D-isomer_DH_CS"/>
</dbReference>
<dbReference type="InterPro" id="IPR036291">
    <property type="entry name" value="NAD(P)-bd_dom_sf"/>
</dbReference>
<dbReference type="SUPFAM" id="SSF52283">
    <property type="entry name" value="Formate/glycerate dehydrogenase catalytic domain-like"/>
    <property type="match status" value="1"/>
</dbReference>
<dbReference type="GO" id="GO:0051287">
    <property type="term" value="F:NAD binding"/>
    <property type="evidence" value="ECO:0007669"/>
    <property type="project" value="InterPro"/>
</dbReference>
<dbReference type="InterPro" id="IPR029752">
    <property type="entry name" value="D-isomer_DH_CS1"/>
</dbReference>
<evidence type="ECO:0000256" key="9">
    <source>
        <dbReference type="ARBA" id="ARBA00030455"/>
    </source>
</evidence>
<dbReference type="PANTHER" id="PTHR42938:SF47">
    <property type="entry name" value="HYDROXYPYRUVATE REDUCTASE"/>
    <property type="match status" value="1"/>
</dbReference>
<dbReference type="InterPro" id="IPR006139">
    <property type="entry name" value="D-isomer_2_OHA_DH_cat_dom"/>
</dbReference>
<evidence type="ECO:0000313" key="14">
    <source>
        <dbReference type="EMBL" id="HJB79824.1"/>
    </source>
</evidence>
<dbReference type="EC" id="1.1.1.95" evidence="5"/>
<gene>
    <name evidence="14" type="ORF">H9712_02455</name>
</gene>
<keyword evidence="7 12" id="KW-0560">Oxidoreductase</keyword>
<dbReference type="PROSITE" id="PS00065">
    <property type="entry name" value="D_2_HYDROXYACID_DH_1"/>
    <property type="match status" value="1"/>
</dbReference>
<evidence type="ECO:0000256" key="5">
    <source>
        <dbReference type="ARBA" id="ARBA00013143"/>
    </source>
</evidence>
<dbReference type="SUPFAM" id="SSF51735">
    <property type="entry name" value="NAD(P)-binding Rossmann-fold domains"/>
    <property type="match status" value="1"/>
</dbReference>
<reference evidence="14" key="2">
    <citation type="submission" date="2021-04" db="EMBL/GenBank/DDBJ databases">
        <authorList>
            <person name="Gilroy R."/>
        </authorList>
    </citation>
    <scope>NUCLEOTIDE SEQUENCE</scope>
    <source>
        <strain evidence="14">CHK192-8294</strain>
    </source>
</reference>
<evidence type="ECO:0000256" key="10">
    <source>
        <dbReference type="ARBA" id="ARBA00048126"/>
    </source>
</evidence>
<evidence type="ECO:0000259" key="13">
    <source>
        <dbReference type="PROSITE" id="PS51671"/>
    </source>
</evidence>
<evidence type="ECO:0000256" key="7">
    <source>
        <dbReference type="ARBA" id="ARBA00023002"/>
    </source>
</evidence>
<comment type="caution">
    <text evidence="14">The sequence shown here is derived from an EMBL/GenBank/DDBJ whole genome shotgun (WGS) entry which is preliminary data.</text>
</comment>
<dbReference type="InterPro" id="IPR045865">
    <property type="entry name" value="ACT-like_dom_sf"/>
</dbReference>
<evidence type="ECO:0000313" key="15">
    <source>
        <dbReference type="Proteomes" id="UP000823921"/>
    </source>
</evidence>
<evidence type="ECO:0000256" key="1">
    <source>
        <dbReference type="ARBA" id="ARBA00003800"/>
    </source>
</evidence>
<dbReference type="EMBL" id="DWXO01000024">
    <property type="protein sequence ID" value="HJB79824.1"/>
    <property type="molecule type" value="Genomic_DNA"/>
</dbReference>
<evidence type="ECO:0000256" key="3">
    <source>
        <dbReference type="ARBA" id="ARBA00005854"/>
    </source>
</evidence>
<organism evidence="14 15">
    <name type="scientific">Candidatus Flavonifractor intestinigallinarum</name>
    <dbReference type="NCBI Taxonomy" id="2838586"/>
    <lineage>
        <taxon>Bacteria</taxon>
        <taxon>Bacillati</taxon>
        <taxon>Bacillota</taxon>
        <taxon>Clostridia</taxon>
        <taxon>Eubacteriales</taxon>
        <taxon>Oscillospiraceae</taxon>
        <taxon>Flavonifractor</taxon>
    </lineage>
</organism>
<dbReference type="PROSITE" id="PS00671">
    <property type="entry name" value="D_2_HYDROXYACID_DH_3"/>
    <property type="match status" value="1"/>
</dbReference>
<comment type="similarity">
    <text evidence="3 12">Belongs to the D-isomer specific 2-hydroxyacid dehydrogenase family.</text>
</comment>
<evidence type="ECO:0000256" key="12">
    <source>
        <dbReference type="RuleBase" id="RU003719"/>
    </source>
</evidence>
<comment type="pathway">
    <text evidence="2">Amino-acid biosynthesis; L-serine biosynthesis; L-serine from 3-phospho-D-glycerate: step 1/3.</text>
</comment>
<comment type="function">
    <text evidence="1">Catalyzes the reversible oxidation of 3-phospho-D-glycerate to 3-phosphonooxypyruvate, the first step of the phosphorylated L-serine biosynthesis pathway. Also catalyzes the reversible oxidation of 2-hydroxyglutarate to 2-oxoglutarate.</text>
</comment>
<evidence type="ECO:0000256" key="11">
    <source>
        <dbReference type="ARBA" id="ARBA00048731"/>
    </source>
</evidence>
<evidence type="ECO:0000256" key="4">
    <source>
        <dbReference type="ARBA" id="ARBA00013001"/>
    </source>
</evidence>
<dbReference type="EC" id="1.1.1.399" evidence="4"/>
<sequence>MFRIKTLNKISPAGLSVLDQTRFSVSDDVENEDGILVRSADMHEYQFPDSLRAIARAGAGTNNIPIDRCSEAGIVVFNTPGANANAVKELALCALLLASRKITAGAEWVKTQAGAGADVEKVVEKGKSQFVGPEIAGKTLGVIGLGAIGVQVANIATKLGMTVYGYDPFLSVDAALSLSRMVHRAMDLETIYKNCDYITLHVPQTSETKGMINEDAFHMMKGGVRILNLARGGLVNDDDMLAALDSGKVAAYVTDFPNNKILQGKNVIAIPHLGASTPESEENCAVMAAQELKDYLENGNIKNSVNLPTLVQEWSGVSRLCIIHRNIPGAIANITGLLSRDGVNVENMTNKSKKDYAYTVVDLGSRITDTVANEIRALEGVFRVRVLNH</sequence>
<evidence type="ECO:0000256" key="8">
    <source>
        <dbReference type="ARBA" id="ARBA00023027"/>
    </source>
</evidence>
<dbReference type="InterPro" id="IPR054480">
    <property type="entry name" value="AHAS_small-like_ACT"/>
</dbReference>
<dbReference type="AlphaFoldDB" id="A0A9D2ML41"/>
<name>A0A9D2ML41_9FIRM</name>
<dbReference type="Pfam" id="PF02826">
    <property type="entry name" value="2-Hacid_dh_C"/>
    <property type="match status" value="1"/>
</dbReference>